<gene>
    <name evidence="1" type="ORF">KMAL_27970</name>
</gene>
<name>A0A2S3VY99_9PROT</name>
<organism evidence="1 2">
    <name type="scientific">Novacetimonas maltaceti</name>
    <dbReference type="NCBI Taxonomy" id="1203393"/>
    <lineage>
        <taxon>Bacteria</taxon>
        <taxon>Pseudomonadati</taxon>
        <taxon>Pseudomonadota</taxon>
        <taxon>Alphaproteobacteria</taxon>
        <taxon>Acetobacterales</taxon>
        <taxon>Acetobacteraceae</taxon>
        <taxon>Novacetimonas</taxon>
    </lineage>
</organism>
<proteinExistence type="predicted"/>
<sequence>MSIDQLPVWPFRPNWADPLTEGMEYLTSVLSSPAGAEQRRALRFFPRRDFEYSIFLARQDRAWAENYLRNTGASKYWMPLWADAVEVPAGSVAGQTVIPVENAADREYTVGGTVTLVDTSTCRISDALEVTAIGANSITMANPSSASFVANVFVAPAIKAYLNPTDQNGIQLTRLSDSVLTTSTRLYHAEPGEVQDVDAVPNGPLILDGLIVNAWAYSSGRGDYFHANSGTSEGQFIFIHAALMASTVLATGTTQERAASRWFRKLVYTMLDAMGDGSLNGPMLRQPVPTDPDTICELHWLFAARGDIPERNLLYSYEATPGDDGKLRITENARGASVYDVMMIYPSTSQLLYDGVSSPAYDIANPGNPTQTTLTSDDWQVEQFDTAITIPAKNDHGDPNPSGNYKIVYGYNGAAMIPCKWAYEAYPDWTLIAPGYAACAPDTFRWFDAAMADVINFDTRAGNAEKWSNLRAAMRRTCCKGQSIDDLRVILEPMPGFDAIPVSGDPTGMFCYSDNSNAQPPSVSGANPGWTGYSFWSRDDAGNLVGTIPTSIDRQFAQLPEFVQMFFEIASGNFTGTLPDTISQTQIGRGFDDEWRAAESYQDPDWYIYLEVASNRPLAKGELCLLYLSATQQYDQDQRWFADLSTIDGWSPVTDDSTTLNKLKIPLSAFRLRKDGSVGSTDWGATLVAGQTLQAYGISVETVAPITVRIGKLRPLSGVSQAWVDANMDQALLGSKMPFFPGSLPFAINADTRKQMFVGWNGSPFHGYQQPDLWLTMETDAEAVHPDLDPSRDLAVPADDGSLTFPINPTDSAGATKPKAAMLCEQQIQFLAKAQAHWHADGGPLGPFAHTFVMNTPARSSLGNPTPYTWVYVNDDPNTRWGGYQARPVESLAKLVLGANGQTGWKDAHDLALTTVMNWYDWFYANWAGSPHHIFTDFIDPKQGPVQANYDEPHMAALLLRGCLWLKMAGQMTYADTLMVKLWDYLEYIWSYNQGTAMAGTWSDNPSTQDWYGFWHGEIIITMSLLLQSPTQVPSGIDLTLVRQRLMDTYQWLTDVGVKSSLSAELPGQTNWNGYGVITVEPNETQDMKRVLTRLMSELDNDMAPPLFSDTANRAFEQQQMSFSFEGRADLASFVAFFEACRGQQVPFWMPTFMEDFVLKNDIAAGDTQLTVQDVGYTDYTFSDGTHLNVVLQYVDGTMDFCEIIDAVKGGDGTEVLILQEPIEEARPVQSVARISYLNLMRFAQDRIELNYMTTKEGVTTLSVLVESAPELRQEVAAFFS</sequence>
<dbReference type="EMBL" id="POTC01000058">
    <property type="protein sequence ID" value="POF61578.1"/>
    <property type="molecule type" value="Genomic_DNA"/>
</dbReference>
<evidence type="ECO:0000313" key="1">
    <source>
        <dbReference type="EMBL" id="POF61578.1"/>
    </source>
</evidence>
<comment type="caution">
    <text evidence="1">The sequence shown here is derived from an EMBL/GenBank/DDBJ whole genome shotgun (WGS) entry which is preliminary data.</text>
</comment>
<keyword evidence="2" id="KW-1185">Reference proteome</keyword>
<reference evidence="1 2" key="1">
    <citation type="submission" date="2018-01" db="EMBL/GenBank/DDBJ databases">
        <title>Draft Genome Sequence of Komagataeibacter maltaceti LMG 1529, a Vinegar Producing Acetic Acid Bacterium Isolated from Malt Vinegar Brewery Acetifiers.</title>
        <authorList>
            <person name="Zhang Q."/>
            <person name="Hollensteiner J."/>
            <person name="Poehlein A."/>
            <person name="Daniel R."/>
        </authorList>
    </citation>
    <scope>NUCLEOTIDE SEQUENCE [LARGE SCALE GENOMIC DNA]</scope>
    <source>
        <strain evidence="1 2">LMG 1529</strain>
    </source>
</reference>
<dbReference type="Proteomes" id="UP000237344">
    <property type="component" value="Unassembled WGS sequence"/>
</dbReference>
<protein>
    <submittedName>
        <fullName evidence="1">Uncharacterized protein</fullName>
    </submittedName>
</protein>
<dbReference type="OrthoDB" id="7476970at2"/>
<accession>A0A2S3VY99</accession>
<evidence type="ECO:0000313" key="2">
    <source>
        <dbReference type="Proteomes" id="UP000237344"/>
    </source>
</evidence>
<dbReference type="RefSeq" id="WP_110096264.1">
    <property type="nucleotide sequence ID" value="NZ_NKUE01000038.1"/>
</dbReference>